<feature type="transmembrane region" description="Helical" evidence="10">
    <location>
        <begin position="359"/>
        <end position="376"/>
    </location>
</feature>
<evidence type="ECO:0000256" key="7">
    <source>
        <dbReference type="ARBA" id="ARBA00022824"/>
    </source>
</evidence>
<sequence length="536" mass="59345">MAARQESESAGALPAHVASGWSLPATVLIVLTSLLVRCAVGFHPHSGQSKPPMYGDYEAQRHWMELTVNLPIAQWYNQTAKNDLQYWGLDYPPLTAFHSWVCGKVGEKLLPSAFALRSSRGHETAESKMYMRATVLVADLIVYIPSCILVLRALTRSRGAPQSILAEGKGLWPTFVANALILLLALHPGLLIIDHGHFQFNGVSIGLSFLAVACLSHKRHLLGSIFFCLALNYKQMLLYYSPVFFFYLLAASMQNVSFLRGLLHVAVIGIVVVGTFGVCWLPWLLDGRGTTLQVVHRLFPFDRGLFEDKVANFWCSLSLVYKAHKLHSRAELQMASTVLTLVGFMPCSVHLLRRPSMASFVYSLVITALSFFQFSFHVHEKTILLAVVPACLLLAFLVDPGAKKSSWTGHQKCLLLVTGQFNLIALFSMYPLLLKDGLVVVYVALMAVSVSLFYTVLRKVATGLEVTLSMLSSLGMVGIHIAAAVVTPPAKYPDIITMAFTVYAFGHFFLAYLVYNVLQWRFLGRAGVEDAKKKTR</sequence>
<gene>
    <name evidence="11" type="ORF">EGYM00392_LOCUS41220</name>
</gene>
<evidence type="ECO:0000256" key="9">
    <source>
        <dbReference type="ARBA" id="ARBA00023136"/>
    </source>
</evidence>
<evidence type="ECO:0000256" key="6">
    <source>
        <dbReference type="ARBA" id="ARBA00022692"/>
    </source>
</evidence>
<evidence type="ECO:0000256" key="5">
    <source>
        <dbReference type="ARBA" id="ARBA00022679"/>
    </source>
</evidence>
<dbReference type="AlphaFoldDB" id="A0A7S1J2K8"/>
<proteinExistence type="inferred from homology"/>
<evidence type="ECO:0000256" key="8">
    <source>
        <dbReference type="ARBA" id="ARBA00022989"/>
    </source>
</evidence>
<keyword evidence="7 10" id="KW-0256">Endoplasmic reticulum</keyword>
<dbReference type="UniPathway" id="UPA00378"/>
<comment type="subcellular location">
    <subcellularLocation>
        <location evidence="1 10">Endoplasmic reticulum membrane</location>
        <topology evidence="1 10">Multi-pass membrane protein</topology>
    </subcellularLocation>
</comment>
<reference evidence="11" key="1">
    <citation type="submission" date="2021-01" db="EMBL/GenBank/DDBJ databases">
        <authorList>
            <person name="Corre E."/>
            <person name="Pelletier E."/>
            <person name="Niang G."/>
            <person name="Scheremetjew M."/>
            <person name="Finn R."/>
            <person name="Kale V."/>
            <person name="Holt S."/>
            <person name="Cochrane G."/>
            <person name="Meng A."/>
            <person name="Brown T."/>
            <person name="Cohen L."/>
        </authorList>
    </citation>
    <scope>NUCLEOTIDE SEQUENCE</scope>
    <source>
        <strain evidence="11">NIES-381</strain>
    </source>
</reference>
<comment type="similarity">
    <text evidence="3 10">Belongs to the ALG6/ALG8 glucosyltransferase family.</text>
</comment>
<dbReference type="EC" id="2.4.1.-" evidence="10"/>
<evidence type="ECO:0000313" key="11">
    <source>
        <dbReference type="EMBL" id="CAD9030082.1"/>
    </source>
</evidence>
<dbReference type="InterPro" id="IPR004856">
    <property type="entry name" value="Glyco_trans_ALG6/ALG8"/>
</dbReference>
<evidence type="ECO:0000256" key="1">
    <source>
        <dbReference type="ARBA" id="ARBA00004477"/>
    </source>
</evidence>
<dbReference type="GO" id="GO:0005789">
    <property type="term" value="C:endoplasmic reticulum membrane"/>
    <property type="evidence" value="ECO:0007669"/>
    <property type="project" value="UniProtKB-SubCell"/>
</dbReference>
<evidence type="ECO:0000256" key="4">
    <source>
        <dbReference type="ARBA" id="ARBA00022676"/>
    </source>
</evidence>
<feature type="transmembrane region" description="Helical" evidence="10">
    <location>
        <begin position="382"/>
        <end position="402"/>
    </location>
</feature>
<name>A0A7S1J2K8_9EUGL</name>
<keyword evidence="4 10" id="KW-0328">Glycosyltransferase</keyword>
<protein>
    <recommendedName>
        <fullName evidence="10">Alpha-1,3-glucosyltransferase</fullName>
        <ecNumber evidence="10">2.4.1.-</ecNumber>
    </recommendedName>
</protein>
<feature type="transmembrane region" description="Helical" evidence="10">
    <location>
        <begin position="495"/>
        <end position="515"/>
    </location>
</feature>
<feature type="transmembrane region" description="Helical" evidence="10">
    <location>
        <begin position="439"/>
        <end position="457"/>
    </location>
</feature>
<feature type="transmembrane region" description="Helical" evidence="10">
    <location>
        <begin position="171"/>
        <end position="193"/>
    </location>
</feature>
<feature type="transmembrane region" description="Helical" evidence="10">
    <location>
        <begin position="262"/>
        <end position="283"/>
    </location>
</feature>
<comment type="pathway">
    <text evidence="2 10">Protein modification; protein glycosylation.</text>
</comment>
<feature type="transmembrane region" description="Helical" evidence="10">
    <location>
        <begin position="414"/>
        <end position="433"/>
    </location>
</feature>
<feature type="transmembrane region" description="Helical" evidence="10">
    <location>
        <begin position="464"/>
        <end position="483"/>
    </location>
</feature>
<feature type="transmembrane region" description="Helical" evidence="10">
    <location>
        <begin position="129"/>
        <end position="151"/>
    </location>
</feature>
<feature type="transmembrane region" description="Helical" evidence="10">
    <location>
        <begin position="332"/>
        <end position="352"/>
    </location>
</feature>
<keyword evidence="9 10" id="KW-0472">Membrane</keyword>
<evidence type="ECO:0000256" key="10">
    <source>
        <dbReference type="RuleBase" id="RU363110"/>
    </source>
</evidence>
<dbReference type="PANTHER" id="PTHR12413">
    <property type="entry name" value="DOLICHYL GLYCOSYLTRANSFERASE"/>
    <property type="match status" value="1"/>
</dbReference>
<feature type="transmembrane region" description="Helical" evidence="10">
    <location>
        <begin position="200"/>
        <end position="218"/>
    </location>
</feature>
<keyword evidence="8 10" id="KW-1133">Transmembrane helix</keyword>
<feature type="transmembrane region" description="Helical" evidence="10">
    <location>
        <begin position="224"/>
        <end position="250"/>
    </location>
</feature>
<keyword evidence="6 10" id="KW-0812">Transmembrane</keyword>
<dbReference type="EMBL" id="HBGA01110664">
    <property type="protein sequence ID" value="CAD9030082.1"/>
    <property type="molecule type" value="Transcribed_RNA"/>
</dbReference>
<dbReference type="Pfam" id="PF03155">
    <property type="entry name" value="Alg6_Alg8"/>
    <property type="match status" value="1"/>
</dbReference>
<dbReference type="PANTHER" id="PTHR12413:SF1">
    <property type="entry name" value="DOLICHYL PYROPHOSPHATE MAN9GLCNAC2 ALPHA-1,3-GLUCOSYLTRANSFERASE"/>
    <property type="match status" value="1"/>
</dbReference>
<keyword evidence="5 10" id="KW-0808">Transferase</keyword>
<dbReference type="GO" id="GO:0042281">
    <property type="term" value="F:dolichyl pyrophosphate Man9GlcNAc2 alpha-1,3-glucosyltransferase activity"/>
    <property type="evidence" value="ECO:0007669"/>
    <property type="project" value="TreeGrafter"/>
</dbReference>
<evidence type="ECO:0000256" key="3">
    <source>
        <dbReference type="ARBA" id="ARBA00008715"/>
    </source>
</evidence>
<organism evidence="11">
    <name type="scientific">Eutreptiella gymnastica</name>
    <dbReference type="NCBI Taxonomy" id="73025"/>
    <lineage>
        <taxon>Eukaryota</taxon>
        <taxon>Discoba</taxon>
        <taxon>Euglenozoa</taxon>
        <taxon>Euglenida</taxon>
        <taxon>Spirocuta</taxon>
        <taxon>Euglenophyceae</taxon>
        <taxon>Eutreptiales</taxon>
        <taxon>Eutreptiaceae</taxon>
        <taxon>Eutreptiella</taxon>
    </lineage>
</organism>
<accession>A0A7S1J2K8</accession>
<evidence type="ECO:0000256" key="2">
    <source>
        <dbReference type="ARBA" id="ARBA00004922"/>
    </source>
</evidence>